<accession>A0A4P7NHE2</accession>
<organism evidence="1 2">
    <name type="scientific">Pyricularia oryzae</name>
    <name type="common">Rice blast fungus</name>
    <name type="synonym">Magnaporthe oryzae</name>
    <dbReference type="NCBI Taxonomy" id="318829"/>
    <lineage>
        <taxon>Eukaryota</taxon>
        <taxon>Fungi</taxon>
        <taxon>Dikarya</taxon>
        <taxon>Ascomycota</taxon>
        <taxon>Pezizomycotina</taxon>
        <taxon>Sordariomycetes</taxon>
        <taxon>Sordariomycetidae</taxon>
        <taxon>Magnaporthales</taxon>
        <taxon>Pyriculariaceae</taxon>
        <taxon>Pyricularia</taxon>
    </lineage>
</organism>
<dbReference type="Proteomes" id="UP000294847">
    <property type="component" value="Chromosome 4"/>
</dbReference>
<reference evidence="1 2" key="1">
    <citation type="journal article" date="2019" name="Mol. Biol. Evol.">
        <title>Blast fungal genomes show frequent chromosomal changes, gene gains and losses, and effector gene turnover.</title>
        <authorList>
            <person name="Gomez Luciano L.B."/>
            <person name="Jason Tsai I."/>
            <person name="Chuma I."/>
            <person name="Tosa Y."/>
            <person name="Chen Y.H."/>
            <person name="Li J.Y."/>
            <person name="Li M.Y."/>
            <person name="Jade Lu M.Y."/>
            <person name="Nakayashiki H."/>
            <person name="Li W.H."/>
        </authorList>
    </citation>
    <scope>NUCLEOTIDE SEQUENCE [LARGE SCALE GENOMIC DNA]</scope>
    <source>
        <strain evidence="1">MZ5-1-6</strain>
    </source>
</reference>
<dbReference type="EMBL" id="CP034207">
    <property type="protein sequence ID" value="QBZ61296.1"/>
    <property type="molecule type" value="Genomic_DNA"/>
</dbReference>
<dbReference type="AlphaFoldDB" id="A0A4P7NHE2"/>
<protein>
    <submittedName>
        <fullName evidence="1">Uncharacterized protein</fullName>
    </submittedName>
</protein>
<gene>
    <name evidence="1" type="ORF">PoMZ_08245</name>
</gene>
<name>A0A4P7NHE2_PYROR</name>
<proteinExistence type="predicted"/>
<evidence type="ECO:0000313" key="2">
    <source>
        <dbReference type="Proteomes" id="UP000294847"/>
    </source>
</evidence>
<sequence length="62" mass="7034">MPETAATSALFIFCHKLFRHYGVDNALERSWTSCSRHWCCYCVGRVFMADNCDGLSKPQTNG</sequence>
<evidence type="ECO:0000313" key="1">
    <source>
        <dbReference type="EMBL" id="QBZ61296.1"/>
    </source>
</evidence>